<accession>A0A8R1U378</accession>
<organism evidence="1 2">
    <name type="scientific">Onchocerca volvulus</name>
    <dbReference type="NCBI Taxonomy" id="6282"/>
    <lineage>
        <taxon>Eukaryota</taxon>
        <taxon>Metazoa</taxon>
        <taxon>Ecdysozoa</taxon>
        <taxon>Nematoda</taxon>
        <taxon>Chromadorea</taxon>
        <taxon>Rhabditida</taxon>
        <taxon>Spirurina</taxon>
        <taxon>Spiruromorpha</taxon>
        <taxon>Filarioidea</taxon>
        <taxon>Onchocercidae</taxon>
        <taxon>Onchocerca</taxon>
    </lineage>
</organism>
<evidence type="ECO:0000313" key="2">
    <source>
        <dbReference type="Proteomes" id="UP000024404"/>
    </source>
</evidence>
<sequence>MISPDSFNYYPILISYLLREDHFHIIIENLSSDPLNGWFTISHYADAIIHIRHRPENDRLSATSLTSCIAHWYPPTEKCFMETVHDWQN</sequence>
<dbReference type="Proteomes" id="UP000024404">
    <property type="component" value="Unassembled WGS sequence"/>
</dbReference>
<keyword evidence="2" id="KW-1185">Reference proteome</keyword>
<reference evidence="1" key="2">
    <citation type="submission" date="2022-06" db="UniProtKB">
        <authorList>
            <consortium name="EnsemblMetazoa"/>
        </authorList>
    </citation>
    <scope>IDENTIFICATION</scope>
</reference>
<protein>
    <submittedName>
        <fullName evidence="1">Uncharacterized protein</fullName>
    </submittedName>
</protein>
<evidence type="ECO:0000313" key="1">
    <source>
        <dbReference type="EnsemblMetazoa" id="OVOC9861.1"/>
    </source>
</evidence>
<name>A0A8R1U378_ONCVO</name>
<dbReference type="EMBL" id="CMVM020000300">
    <property type="status" value="NOT_ANNOTATED_CDS"/>
    <property type="molecule type" value="Genomic_DNA"/>
</dbReference>
<proteinExistence type="predicted"/>
<reference evidence="2" key="1">
    <citation type="submission" date="2013-10" db="EMBL/GenBank/DDBJ databases">
        <title>Genome sequencing of Onchocerca volvulus.</title>
        <authorList>
            <person name="Cotton J."/>
            <person name="Tsai J."/>
            <person name="Stanley E."/>
            <person name="Tracey A."/>
            <person name="Holroyd N."/>
            <person name="Lustigman S."/>
            <person name="Berriman M."/>
        </authorList>
    </citation>
    <scope>NUCLEOTIDE SEQUENCE</scope>
</reference>
<dbReference type="EnsemblMetazoa" id="OVOC9861.1">
    <property type="protein sequence ID" value="OVOC9861.1"/>
    <property type="gene ID" value="WBGene00246670"/>
</dbReference>
<dbReference type="AlphaFoldDB" id="A0A8R1U378"/>